<sequence>MNKKKIMSVICIAAVTSYSVAPSLSSYATTLNNKPVQVEASKTVNAKASKTTNTKENGSKAISLNDSNITLYGNWGGIYKVLTLGFDTNEMKFTSTTSSNPIYFCGATWADVYTVTLYNNDGTVESTKIFKGANTNNQFNSYIKGLTFKYGDYLKIQSNGLFMSLNGQEKSKDTIYVQINKDGLKKVTNETKNLKALYGIDKTVVTGNTEANKKVYIVADGKSYNTTSNSNGEFSYDLPSSIKCGSDIGVQPEGAMEETIKSTINTNDYKLANSKLNIYNWWGTLSGIVSFNPLTKEMSVSGYNPYLGHIETQCMKISLYNLKNSSIIKSEVIKGNDTTKTLDAMLNNQSFNYGDVIGISFDKSQTRVDVLNNNNNIGNSTGNEEYFKITQDGLEKVNGDITVNPLNILTSNKITETNVTGKANPNAKLKVTVNNKEFFGQADANGNYNIKINDSEGFNINTKIIVSEENHIPVEITPGISTGLQISKSSIIFKNANKRNAVKLTFNPINMKINANAENSIFGTSTLNYFNIKLIGNKDGQALKDINVQEGKTDNFVKEINNTRFDYGDIIAISVNQEVGLSIGEPSVQNANGALKTNCVGNTEYFQITKSGLEEIQNKDLKVNPILYTGQSNTQVSGKTTPNTKVNIWFNNKNQIVQSNENGDFTTTIPTSDITVGSVIRVYVNKDNAMPVKVQYDTNIYNIVKNRIEVVNDTNIPMCNITFDPLQKTISATKEPLDKTYTGTFYGNDLDIKIINPNNGDVIYNFTSNKIDDLDGFINSINGKTFNMGDIVQISYTEGLIKANVFNDNKQIGNTTGQREDFVITNKGLESIQDKFINVNGLDILGGEKVTSTSIIGKVSPNEDVNVTVDKKVFSGKADANGNFNIKIECSNGFNQDTKIIVSAKGYINTIVKPKLEKDINLQKSSINLYNNDGWYGKIQSNIIFNPYTMRIEVNNYTNSFGNGQENYLNIKLYNSNGEELLSSEINNGSTSILQEALGGKSFNYGDIIGISYNNKISKPVILNGTQALGNISGEWEYFQITKDGLVKVNFGKQANTTNVYWDNGNLVVNSVLAKGQSKDILDGNKKIIVKDSSGKVVYSKETQSLKENGQNELQGIINSDFLNGIKEGENYTISLEINGQEFNIKVSSNTESNGDYVVSANNENNLSLVKENTRANGVNLTNSNEISSYVNGLNNNLNVKNINSDNINDLITGKVQSSLLQKELIDRVGVQNLQDFFNKSESNKDFINWLLNNNTALTEYLNGPSPDGTNLEPGQQRGTDLDALQVWSNIWNTYTNSRSGFNLKLAIAVALSNATPIPAWPCSGSVGSPVERYNIFEKLNSEGGMLPIFKTLDVSHLTYIVDTRLPNSQIATARAIIMQNHNAFINIKDINDIAYTIHYNITYDGKSVFQSGFYGKNPTILNVWRNGGVCGSTSELGSIACQVFGLPARLVGQPGHAAFIYYNDNKVWTIGNNIFGWSQSTGSDISGWSKGIATSGNVVNYDLLYEKADDSNLRKSNEYLWMANSQSSNENKMILINKAIEVQPLNVRAWLDKINLLKSEKNTNVEDYINVSNGIINALKYYPMPMTDLLLQIKNEILNYGSQNQYNDFIDNIKNALSINESPDQKETAKNLLNNLENFGLIKNVISQKNMSIAGYSTEQNDTTYSINNILDGNPDTTWQNIWNGSDKHPYVEIKLDKEYSLQQILYLPRQTGNTNGNIQEYKLYTSLDGKNFTEASSGTFDYKNGDRSVQTINLDNVKCRYVKLEIVKGVRGLATIAEINMVGTEVNPKVEPKNEVINTQSPKGDSTKANTDNNIEKNKAVSKSEAKTIENTSKDSKATESTQNGTKTASKATENIQNGTKIESKITDNTPKDIKPEVKSADNTKKEIKQTEGNQKEWNKSNKVENNNTSSNSTQSGFLNWIISKINKIKNFFSSLF</sequence>
<dbReference type="InterPro" id="IPR008979">
    <property type="entry name" value="Galactose-bd-like_sf"/>
</dbReference>
<dbReference type="Pfam" id="PF00754">
    <property type="entry name" value="F5_F8_type_C"/>
    <property type="match status" value="1"/>
</dbReference>
<dbReference type="Proteomes" id="UP000013097">
    <property type="component" value="Unassembled WGS sequence"/>
</dbReference>
<evidence type="ECO:0000256" key="2">
    <source>
        <dbReference type="SAM" id="MobiDB-lite"/>
    </source>
</evidence>
<feature type="compositionally biased region" description="Polar residues" evidence="2">
    <location>
        <begin position="1798"/>
        <end position="1815"/>
    </location>
</feature>
<organism evidence="5 6">
    <name type="scientific">Clostridium thermobutyricum</name>
    <dbReference type="NCBI Taxonomy" id="29372"/>
    <lineage>
        <taxon>Bacteria</taxon>
        <taxon>Bacillati</taxon>
        <taxon>Bacillota</taxon>
        <taxon>Clostridia</taxon>
        <taxon>Eubacteriales</taxon>
        <taxon>Clostridiaceae</taxon>
        <taxon>Clostridium</taxon>
    </lineage>
</organism>
<dbReference type="InterPro" id="IPR013783">
    <property type="entry name" value="Ig-like_fold"/>
</dbReference>
<evidence type="ECO:0000256" key="1">
    <source>
        <dbReference type="ARBA" id="ARBA00023295"/>
    </source>
</evidence>
<dbReference type="PROSITE" id="PS50022">
    <property type="entry name" value="FA58C_3"/>
    <property type="match status" value="1"/>
</dbReference>
<keyword evidence="3" id="KW-0732">Signal</keyword>
<dbReference type="eggNOG" id="COG3291">
    <property type="taxonomic scope" value="Bacteria"/>
</dbReference>
<dbReference type="EMBL" id="AGYT01000008">
    <property type="protein sequence ID" value="ENZ02483.1"/>
    <property type="molecule type" value="Genomic_DNA"/>
</dbReference>
<feature type="compositionally biased region" description="Low complexity" evidence="2">
    <location>
        <begin position="1906"/>
        <end position="1917"/>
    </location>
</feature>
<dbReference type="Gene3D" id="2.60.40.10">
    <property type="entry name" value="Immunoglobulins"/>
    <property type="match status" value="1"/>
</dbReference>
<name>N9XRZ1_9CLOT</name>
<evidence type="ECO:0000313" key="6">
    <source>
        <dbReference type="Proteomes" id="UP000013097"/>
    </source>
</evidence>
<feature type="signal peptide" evidence="3">
    <location>
        <begin position="1"/>
        <end position="28"/>
    </location>
</feature>
<feature type="region of interest" description="Disordered" evidence="2">
    <location>
        <begin position="1794"/>
        <end position="1917"/>
    </location>
</feature>
<evidence type="ECO:0000259" key="4">
    <source>
        <dbReference type="PROSITE" id="PS50022"/>
    </source>
</evidence>
<keyword evidence="1" id="KW-0378">Hydrolase</keyword>
<keyword evidence="6" id="KW-1185">Reference proteome</keyword>
<comment type="caution">
    <text evidence="5">The sequence shown here is derived from an EMBL/GenBank/DDBJ whole genome shotgun (WGS) entry which is preliminary data.</text>
</comment>
<feature type="chain" id="PRO_5004155924" description="F5/8 type C domain-containing protein" evidence="3">
    <location>
        <begin position="29"/>
        <end position="1939"/>
    </location>
</feature>
<proteinExistence type="predicted"/>
<feature type="domain" description="F5/8 type C" evidence="4">
    <location>
        <begin position="1635"/>
        <end position="1786"/>
    </location>
</feature>
<dbReference type="HOGENOM" id="CLU_235022_0_0_9"/>
<keyword evidence="1" id="KW-0326">Glycosidase</keyword>
<accession>N9XRZ1</accession>
<reference evidence="5 6" key="1">
    <citation type="submission" date="2013-01" db="EMBL/GenBank/DDBJ databases">
        <title>The Genome Sequence of Clostridium colicanis 209318.</title>
        <authorList>
            <consortium name="The Broad Institute Genome Sequencing Platform"/>
            <person name="Earl A."/>
            <person name="Ward D."/>
            <person name="Feldgarden M."/>
            <person name="Gevers D."/>
            <person name="Courvalin P."/>
            <person name="Lambert T."/>
            <person name="Walker B."/>
            <person name="Young S.K."/>
            <person name="Zeng Q."/>
            <person name="Gargeya S."/>
            <person name="Fitzgerald M."/>
            <person name="Haas B."/>
            <person name="Abouelleil A."/>
            <person name="Alvarado L."/>
            <person name="Arachchi H.M."/>
            <person name="Berlin A.M."/>
            <person name="Chapman S.B."/>
            <person name="Dewar J."/>
            <person name="Goldberg J."/>
            <person name="Griggs A."/>
            <person name="Gujja S."/>
            <person name="Hansen M."/>
            <person name="Howarth C."/>
            <person name="Imamovic A."/>
            <person name="Larimer J."/>
            <person name="McCowan C."/>
            <person name="Murphy C."/>
            <person name="Neiman D."/>
            <person name="Pearson M."/>
            <person name="Priest M."/>
            <person name="Roberts A."/>
            <person name="Saif S."/>
            <person name="Shea T."/>
            <person name="Sisk P."/>
            <person name="Sykes S."/>
            <person name="Wortman J."/>
            <person name="Nusbaum C."/>
            <person name="Birren B."/>
        </authorList>
    </citation>
    <scope>NUCLEOTIDE SEQUENCE [LARGE SCALE GENOMIC DNA]</scope>
    <source>
        <strain evidence="5 6">209318</strain>
    </source>
</reference>
<dbReference type="PATRIC" id="fig|999411.4.peg.1693"/>
<feature type="compositionally biased region" description="Basic and acidic residues" evidence="2">
    <location>
        <begin position="1816"/>
        <end position="1840"/>
    </location>
</feature>
<dbReference type="SUPFAM" id="SSF49785">
    <property type="entry name" value="Galactose-binding domain-like"/>
    <property type="match status" value="1"/>
</dbReference>
<dbReference type="Gene3D" id="2.60.120.260">
    <property type="entry name" value="Galactose-binding domain-like"/>
    <property type="match status" value="1"/>
</dbReference>
<feature type="compositionally biased region" description="Polar residues" evidence="2">
    <location>
        <begin position="1841"/>
        <end position="1863"/>
    </location>
</feature>
<dbReference type="GO" id="GO:0016798">
    <property type="term" value="F:hydrolase activity, acting on glycosyl bonds"/>
    <property type="evidence" value="ECO:0007669"/>
    <property type="project" value="UniProtKB-KW"/>
</dbReference>
<dbReference type="InterPro" id="IPR000421">
    <property type="entry name" value="FA58C"/>
</dbReference>
<evidence type="ECO:0000256" key="3">
    <source>
        <dbReference type="SAM" id="SignalP"/>
    </source>
</evidence>
<protein>
    <recommendedName>
        <fullName evidence="4">F5/8 type C domain-containing protein</fullName>
    </recommendedName>
</protein>
<dbReference type="RefSeq" id="WP_002598219.1">
    <property type="nucleotide sequence ID" value="NZ_KB850956.1"/>
</dbReference>
<feature type="compositionally biased region" description="Basic and acidic residues" evidence="2">
    <location>
        <begin position="1864"/>
        <end position="1905"/>
    </location>
</feature>
<evidence type="ECO:0000313" key="5">
    <source>
        <dbReference type="EMBL" id="ENZ02483.1"/>
    </source>
</evidence>
<gene>
    <name evidence="5" type="ORF">HMPREF1092_01718</name>
</gene>